<evidence type="ECO:0000256" key="1">
    <source>
        <dbReference type="SAM" id="MobiDB-lite"/>
    </source>
</evidence>
<comment type="caution">
    <text evidence="3">The sequence shown here is derived from an EMBL/GenBank/DDBJ whole genome shotgun (WGS) entry which is preliminary data.</text>
</comment>
<dbReference type="Pfam" id="PF13197">
    <property type="entry name" value="DUF4013"/>
    <property type="match status" value="1"/>
</dbReference>
<gene>
    <name evidence="3" type="ORF">Harman_10820</name>
</gene>
<proteinExistence type="predicted"/>
<evidence type="ECO:0000256" key="2">
    <source>
        <dbReference type="SAM" id="Phobius"/>
    </source>
</evidence>
<feature type="compositionally biased region" description="Low complexity" evidence="1">
    <location>
        <begin position="232"/>
        <end position="249"/>
    </location>
</feature>
<keyword evidence="2" id="KW-1133">Transmembrane helix</keyword>
<reference evidence="3 4" key="1">
    <citation type="submission" date="2019-02" db="EMBL/GenBank/DDBJ databases">
        <title>Haloarcula mannanilyticum sp. nov., a mannan degrading haloarchaeon isolated from commercial salt.</title>
        <authorList>
            <person name="Enomoto S."/>
            <person name="Shimane Y."/>
            <person name="Kamekura M."/>
            <person name="Ito T."/>
            <person name="Moriya O."/>
            <person name="Ihara K."/>
            <person name="Takahashi-Ando N."/>
            <person name="Fukushima Y."/>
            <person name="Yoshida Y."/>
            <person name="Usama R."/>
            <person name="Takai K."/>
            <person name="Minegishi H."/>
        </authorList>
    </citation>
    <scope>NUCLEOTIDE SEQUENCE [LARGE SCALE GENOMIC DNA]</scope>
    <source>
        <strain evidence="3 4">MD130-1</strain>
    </source>
</reference>
<dbReference type="EMBL" id="BIXZ01000001">
    <property type="protein sequence ID" value="GCF13147.1"/>
    <property type="molecule type" value="Genomic_DNA"/>
</dbReference>
<feature type="transmembrane region" description="Helical" evidence="2">
    <location>
        <begin position="167"/>
        <end position="187"/>
    </location>
</feature>
<dbReference type="InterPro" id="IPR025098">
    <property type="entry name" value="DUF4013"/>
</dbReference>
<sequence length="289" mass="30392">MTDYHMIEDALRYQTQGDDWVKRVALGGVVLFFGFFIVPLFTFQGYMLEVMRRVLRGETDRPPAWDELGLVDITVDGVRHTVVVLGYGLLLTLVLAIPGAMIIGGGLAGSEGLLLSGVLVIALLYFVGVIAMTVILPVATGSFLRADSIAAGFDRDVLTSVGTNRTMLMAVVMAFAVNIIVSIGSSILGITIIGYLAVPSLAFVGQSAIMYVWGRGFADAYEEEYGEPPLATVTDGTHTGPATTGTASGVDDQTGDSDAGDAGWSDDTDGDGFGTSAWDDAGDGDSGRR</sequence>
<feature type="region of interest" description="Disordered" evidence="1">
    <location>
        <begin position="228"/>
        <end position="289"/>
    </location>
</feature>
<evidence type="ECO:0000313" key="4">
    <source>
        <dbReference type="Proteomes" id="UP000304382"/>
    </source>
</evidence>
<keyword evidence="2" id="KW-0812">Transmembrane</keyword>
<name>A0A4C2EHE4_9EURY</name>
<feature type="transmembrane region" description="Helical" evidence="2">
    <location>
        <begin position="20"/>
        <end position="43"/>
    </location>
</feature>
<evidence type="ECO:0008006" key="5">
    <source>
        <dbReference type="Google" id="ProtNLM"/>
    </source>
</evidence>
<organism evidence="3 4">
    <name type="scientific">Haloarcula mannanilytica</name>
    <dbReference type="NCBI Taxonomy" id="2509225"/>
    <lineage>
        <taxon>Archaea</taxon>
        <taxon>Methanobacteriati</taxon>
        <taxon>Methanobacteriota</taxon>
        <taxon>Stenosarchaea group</taxon>
        <taxon>Halobacteria</taxon>
        <taxon>Halobacteriales</taxon>
        <taxon>Haloarculaceae</taxon>
        <taxon>Haloarcula</taxon>
    </lineage>
</organism>
<accession>A0A4C2EHE4</accession>
<keyword evidence="4" id="KW-1185">Reference proteome</keyword>
<feature type="transmembrane region" description="Helical" evidence="2">
    <location>
        <begin position="113"/>
        <end position="146"/>
    </location>
</feature>
<evidence type="ECO:0000313" key="3">
    <source>
        <dbReference type="EMBL" id="GCF13147.1"/>
    </source>
</evidence>
<dbReference type="AlphaFoldDB" id="A0A4C2EHE4"/>
<feature type="compositionally biased region" description="Acidic residues" evidence="1">
    <location>
        <begin position="253"/>
        <end position="270"/>
    </location>
</feature>
<feature type="transmembrane region" description="Helical" evidence="2">
    <location>
        <begin position="82"/>
        <end position="107"/>
    </location>
</feature>
<protein>
    <recommendedName>
        <fullName evidence="5">DUF4013 domain-containing protein</fullName>
    </recommendedName>
</protein>
<dbReference type="Proteomes" id="UP000304382">
    <property type="component" value="Unassembled WGS sequence"/>
</dbReference>
<keyword evidence="2" id="KW-0472">Membrane</keyword>